<feature type="compositionally biased region" description="Low complexity" evidence="1">
    <location>
        <begin position="88"/>
        <end position="102"/>
    </location>
</feature>
<evidence type="ECO:0000256" key="1">
    <source>
        <dbReference type="SAM" id="MobiDB-lite"/>
    </source>
</evidence>
<comment type="caution">
    <text evidence="2">The sequence shown here is derived from an EMBL/GenBank/DDBJ whole genome shotgun (WGS) entry which is preliminary data.</text>
</comment>
<evidence type="ECO:0000313" key="3">
    <source>
        <dbReference type="Proteomes" id="UP000658656"/>
    </source>
</evidence>
<sequence>MPGGRDDAGLPPVADVVDAHGGLTESRKRAERGRDGRPLEEVEVRFAVQALLRTHVHSGPAPGESTAPEYWGDDLDVPRRRHLPEDWSSTPSTPGSAAPALAEVIETPVR</sequence>
<protein>
    <submittedName>
        <fullName evidence="2">Uncharacterized protein</fullName>
    </submittedName>
</protein>
<gene>
    <name evidence="2" type="ORF">GCM10017566_58630</name>
</gene>
<dbReference type="EMBL" id="BNAV01000011">
    <property type="protein sequence ID" value="GHF76755.1"/>
    <property type="molecule type" value="Genomic_DNA"/>
</dbReference>
<feature type="region of interest" description="Disordered" evidence="1">
    <location>
        <begin position="1"/>
        <end position="39"/>
    </location>
</feature>
<reference evidence="2" key="2">
    <citation type="submission" date="2020-09" db="EMBL/GenBank/DDBJ databases">
        <authorList>
            <person name="Sun Q."/>
            <person name="Zhou Y."/>
        </authorList>
    </citation>
    <scope>NUCLEOTIDE SEQUENCE</scope>
    <source>
        <strain evidence="2">CGMCC 4.7679</strain>
    </source>
</reference>
<feature type="region of interest" description="Disordered" evidence="1">
    <location>
        <begin position="55"/>
        <end position="110"/>
    </location>
</feature>
<organism evidence="2 3">
    <name type="scientific">Amycolatopsis bartoniae</name>
    <dbReference type="NCBI Taxonomy" id="941986"/>
    <lineage>
        <taxon>Bacteria</taxon>
        <taxon>Bacillati</taxon>
        <taxon>Actinomycetota</taxon>
        <taxon>Actinomycetes</taxon>
        <taxon>Pseudonocardiales</taxon>
        <taxon>Pseudonocardiaceae</taxon>
        <taxon>Amycolatopsis</taxon>
    </lineage>
</organism>
<keyword evidence="3" id="KW-1185">Reference proteome</keyword>
<accession>A0A8H9IY93</accession>
<dbReference type="Proteomes" id="UP000658656">
    <property type="component" value="Unassembled WGS sequence"/>
</dbReference>
<proteinExistence type="predicted"/>
<name>A0A8H9IY93_9PSEU</name>
<reference evidence="2" key="1">
    <citation type="journal article" date="2014" name="Int. J. Syst. Evol. Microbiol.">
        <title>Complete genome sequence of Corynebacterium casei LMG S-19264T (=DSM 44701T), isolated from a smear-ripened cheese.</title>
        <authorList>
            <consortium name="US DOE Joint Genome Institute (JGI-PGF)"/>
            <person name="Walter F."/>
            <person name="Albersmeier A."/>
            <person name="Kalinowski J."/>
            <person name="Ruckert C."/>
        </authorList>
    </citation>
    <scope>NUCLEOTIDE SEQUENCE</scope>
    <source>
        <strain evidence="2">CGMCC 4.7679</strain>
    </source>
</reference>
<evidence type="ECO:0000313" key="2">
    <source>
        <dbReference type="EMBL" id="GHF76755.1"/>
    </source>
</evidence>
<feature type="compositionally biased region" description="Basic and acidic residues" evidence="1">
    <location>
        <begin position="25"/>
        <end position="39"/>
    </location>
</feature>
<dbReference type="AlphaFoldDB" id="A0A8H9IY93"/>